<dbReference type="PANTHER" id="PTHR31344:SF23">
    <property type="entry name" value="C2 NT-TYPE DOMAIN-CONTAINING PROTEIN"/>
    <property type="match status" value="1"/>
</dbReference>
<evidence type="ECO:0000313" key="4">
    <source>
        <dbReference type="Proteomes" id="UP000790787"/>
    </source>
</evidence>
<feature type="region of interest" description="Disordered" evidence="2">
    <location>
        <begin position="345"/>
        <end position="372"/>
    </location>
</feature>
<dbReference type="RefSeq" id="XP_016496873.1">
    <property type="nucleotide sequence ID" value="XM_016641387.1"/>
</dbReference>
<evidence type="ECO:0000313" key="5">
    <source>
        <dbReference type="RefSeq" id="XP_016496871.1"/>
    </source>
</evidence>
<keyword evidence="4" id="KW-1185">Reference proteome</keyword>
<dbReference type="GO" id="GO:0005643">
    <property type="term" value="C:nuclear pore"/>
    <property type="evidence" value="ECO:0007669"/>
    <property type="project" value="InterPro"/>
</dbReference>
<feature type="coiled-coil region" evidence="1">
    <location>
        <begin position="535"/>
        <end position="562"/>
    </location>
</feature>
<dbReference type="PaxDb" id="4097-A0A1S4C704"/>
<feature type="region of interest" description="Disordered" evidence="2">
    <location>
        <begin position="208"/>
        <end position="288"/>
    </location>
</feature>
<dbReference type="KEGG" id="nta:107815754"/>
<dbReference type="RefSeq" id="XP_016496872.1">
    <property type="nucleotide sequence ID" value="XM_016641386.1"/>
</dbReference>
<protein>
    <recommendedName>
        <fullName evidence="3">C2 NT-type domain-containing protein</fullName>
    </recommendedName>
</protein>
<dbReference type="InterPro" id="IPR021827">
    <property type="entry name" value="Nup186/Nup192/Nup205"/>
</dbReference>
<accession>A0A1S4C704</accession>
<dbReference type="SMR" id="A0A1S4C704"/>
<dbReference type="PROSITE" id="PS51840">
    <property type="entry name" value="C2_NT"/>
    <property type="match status" value="1"/>
</dbReference>
<evidence type="ECO:0000313" key="7">
    <source>
        <dbReference type="RefSeq" id="XP_016496873.1"/>
    </source>
</evidence>
<organism evidence="5">
    <name type="scientific">Nicotiana tabacum</name>
    <name type="common">Common tobacco</name>
    <dbReference type="NCBI Taxonomy" id="4097"/>
    <lineage>
        <taxon>Eukaryota</taxon>
        <taxon>Viridiplantae</taxon>
        <taxon>Streptophyta</taxon>
        <taxon>Embryophyta</taxon>
        <taxon>Tracheophyta</taxon>
        <taxon>Spermatophyta</taxon>
        <taxon>Magnoliopsida</taxon>
        <taxon>eudicotyledons</taxon>
        <taxon>Gunneridae</taxon>
        <taxon>Pentapetalae</taxon>
        <taxon>asterids</taxon>
        <taxon>lamiids</taxon>
        <taxon>Solanales</taxon>
        <taxon>Solanaceae</taxon>
        <taxon>Nicotianoideae</taxon>
        <taxon>Nicotianeae</taxon>
        <taxon>Nicotiana</taxon>
    </lineage>
</organism>
<name>A0A1S4C704_TOBAC</name>
<keyword evidence="1" id="KW-0175">Coiled coil</keyword>
<evidence type="ECO:0000256" key="1">
    <source>
        <dbReference type="SAM" id="Coils"/>
    </source>
</evidence>
<dbReference type="OrthoDB" id="20172at2759"/>
<proteinExistence type="predicted"/>
<feature type="compositionally biased region" description="Basic and acidic residues" evidence="2">
    <location>
        <begin position="427"/>
        <end position="439"/>
    </location>
</feature>
<feature type="compositionally biased region" description="Polar residues" evidence="2">
    <location>
        <begin position="346"/>
        <end position="358"/>
    </location>
</feature>
<feature type="compositionally biased region" description="Basic and acidic residues" evidence="2">
    <location>
        <begin position="239"/>
        <end position="267"/>
    </location>
</feature>
<dbReference type="InterPro" id="IPR019448">
    <property type="entry name" value="NT-C2"/>
</dbReference>
<evidence type="ECO:0000313" key="6">
    <source>
        <dbReference type="RefSeq" id="XP_016496872.1"/>
    </source>
</evidence>
<reference evidence="5 6" key="2">
    <citation type="submission" date="2025-04" db="UniProtKB">
        <authorList>
            <consortium name="RefSeq"/>
        </authorList>
    </citation>
    <scope>IDENTIFICATION</scope>
</reference>
<gene>
    <name evidence="5 6 7" type="primary">LOC107815754</name>
</gene>
<dbReference type="STRING" id="4097.A0A1S4C704"/>
<dbReference type="Pfam" id="PF10358">
    <property type="entry name" value="NT-C2"/>
    <property type="match status" value="1"/>
</dbReference>
<evidence type="ECO:0000259" key="3">
    <source>
        <dbReference type="PROSITE" id="PS51840"/>
    </source>
</evidence>
<feature type="region of interest" description="Disordered" evidence="2">
    <location>
        <begin position="411"/>
        <end position="439"/>
    </location>
</feature>
<dbReference type="PANTHER" id="PTHR31344">
    <property type="entry name" value="NUCLEAR PORE COMPLEX PROTEIN NUP205"/>
    <property type="match status" value="1"/>
</dbReference>
<reference key="1">
    <citation type="journal article" date="2014" name="Nat. Commun.">
        <title>The tobacco genome sequence and its comparison with those of tomato and potato.</title>
        <authorList>
            <person name="Sierro N."/>
            <person name="Battey J.N."/>
            <person name="Ouadi S."/>
            <person name="Bakaher N."/>
            <person name="Bovet L."/>
            <person name="Willig A."/>
            <person name="Goepfert S."/>
            <person name="Peitsch M.C."/>
            <person name="Ivanov N.V."/>
        </authorList>
    </citation>
    <scope>NUCLEOTIDE SEQUENCE [LARGE SCALE GENOMIC DNA]</scope>
    <source>
        <strain>cv. TN90</strain>
    </source>
</reference>
<sequence length="1066" mass="117632">MVLGLKGRTRNSPSVQVEYLIHIKEIKPWPPSHSLRTLRAVLIEWEHEDKHSGSTNQVVPSSGTGSGIGDGRIEFNESFRLPVTLLRETSLKGGDGNAFQKNCVEFHLYEPRRDKTVKGQLLGTAIIDLADYGVVRESLSICPPINCKRTYRNTAQPLLFLKIQIGERSRVRSSLRDKLKREASMDRNGSLSRLLSEEYADEAEFASYTDDDDDDVSSHLSVPVSSSTNESNYGSPPQEEDRSEGVKSSPRRDEDENVLDYKKRLANMDETPETKSLPSLNGSLSHSSTDLSSDLAWISKKIGGCSSIQYSTSNVSDITEETQNACMIIKQDKQVQCMEQIPVNGESVNEQSSRQNSDPAEKACPIPHITDDNNNFVSTVSNFSDSEIEENTSTPPVNSLCDDARAAVTKNGSVDGENSEGYQQNEQGKEPMEDEGQCKNDESISCYSEEDTVKHDLKETHAISAYRDSSGAKSSTPDNEILKHVMSVRSSPESNRGDGSVGSNQLLVQDTLKSARGFSSNERKDQKASPRDTTNILLESKIHKLEQRVKMLEGELREAAAIEVGLYSVVAEHGCSMNKVHAPARRLSRFYLHACKETSVLKRGSAAKSAISGIYLIAKACGHDVARLTFWLSNSVVLRATITKFHGQQQLPLSTETMLGNSVVTDKKKFSPLKWESHSSNGVEDDICDSLGNWKDPVTFIRALEKAEAWIFSRIIESIWWQTLIPHMQSGAATAICNSMGSEINNVCSKTSSSGAEEHVNFSLDLWKKALKDACDRICPVRAGGHECGCLRLLSKLIMEQCVARLDVAMFNAILRESADEMPSDPISDPISDAEVLPIPAGKASFGAGAQLKNAIGNWSRWLTDLVGNSLHDENRADNDDDGSEEYDTSSKSFYLLDALSDLMMLPKDMLLSRTIRKEVCPTFGPIIIRRVLNVFVADEFCPDPIPECVLEALNTEDPFDAEEDSVMSYPCTAAPIAYKPPSTASVDSLLGDISSHSKLRRIGSSVLKKSYTSDDELDQMDMNFIISEGIETSPLAKSSRILKGNVDGNAVRYQLLREVWIKSEL</sequence>
<dbReference type="RefSeq" id="XP_016496871.1">
    <property type="nucleotide sequence ID" value="XM_016641385.1"/>
</dbReference>
<feature type="compositionally biased region" description="Low complexity" evidence="2">
    <location>
        <begin position="218"/>
        <end position="227"/>
    </location>
</feature>
<dbReference type="OMA" id="HACKETS"/>
<dbReference type="AlphaFoldDB" id="A0A1S4C704"/>
<evidence type="ECO:0000256" key="2">
    <source>
        <dbReference type="SAM" id="MobiDB-lite"/>
    </source>
</evidence>
<feature type="domain" description="C2 NT-type" evidence="3">
    <location>
        <begin position="7"/>
        <end position="167"/>
    </location>
</feature>
<dbReference type="Proteomes" id="UP000790787">
    <property type="component" value="Chromosome 21"/>
</dbReference>
<dbReference type="GeneID" id="107815754"/>